<evidence type="ECO:0000256" key="5">
    <source>
        <dbReference type="ARBA" id="ARBA00022801"/>
    </source>
</evidence>
<dbReference type="InterPro" id="IPR011545">
    <property type="entry name" value="DEAD/DEAH_box_helicase_dom"/>
</dbReference>
<dbReference type="InterPro" id="IPR040498">
    <property type="entry name" value="PriA_CRR"/>
</dbReference>
<name>A0A6J6P346_9ZZZZ</name>
<comment type="catalytic activity">
    <reaction evidence="12">
        <text>ATP + H2O = ADP + phosphate + H(+)</text>
        <dbReference type="Rhea" id="RHEA:13065"/>
        <dbReference type="ChEBI" id="CHEBI:15377"/>
        <dbReference type="ChEBI" id="CHEBI:15378"/>
        <dbReference type="ChEBI" id="CHEBI:30616"/>
        <dbReference type="ChEBI" id="CHEBI:43474"/>
        <dbReference type="ChEBI" id="CHEBI:456216"/>
        <dbReference type="EC" id="5.6.2.4"/>
    </reaction>
</comment>
<dbReference type="PANTHER" id="PTHR30580:SF0">
    <property type="entry name" value="PRIMOSOMAL PROTEIN N"/>
    <property type="match status" value="1"/>
</dbReference>
<dbReference type="EC" id="5.6.2.4" evidence="11"/>
<organism evidence="15">
    <name type="scientific">freshwater metagenome</name>
    <dbReference type="NCBI Taxonomy" id="449393"/>
    <lineage>
        <taxon>unclassified sequences</taxon>
        <taxon>metagenomes</taxon>
        <taxon>ecological metagenomes</taxon>
    </lineage>
</organism>
<sequence length="643" mass="68810">MPYAAVYPLVAARNLAKEFTYEVEEGVGKGAIVAAPFGRQTIRGIVTSVSTEAPEGFTASPITGVTGQVPPALVDLALWLADYYGSTPARALALVAPEMPKRRKEQPPPGEAHELGGQRVDPHDLTPSQAVALARIEASLDGGGGSYLLYGVTGSGKTEVYLRAAGAALERGLGVIVLVPEIALAPQTVGRVRARFGDRVAILHSGLTDAQRRDERARIASGEARIVVGARSAIFAPMRGVGLIVVDEEHDSSYKQESDPRYDARTIAAKRGALEGATVVFGSATPRPESWARLERLNLEGRHGPGLPPVKVVDLRHEAGYPLSAPLLQALRRVADGDGGGKAILLLNRRGAAPALHCRACGVTLRCTDCDVSLVLHDGGELRCHHCGRRERSPEACPACGSVELARLGAGTQKLERDLERDFPDVELIRLDADTADKPEELAAALQRFVAADRAILLGTQMVAKGHDFAGVELAAVIDADTALALPDFRAEERTFQLITQLAGRSGRDAPGRVIVQTFQPDARPIVYAARHDVGRFLGEELERRELLGYPPFRHLVRIVVTGTALEPAMRALEELRRELPDAELLGPAPLLRLRGRYRAQLVGKTDQPRAFAARAARLLAAAAPAMRKAGLTAVVDVDPQSL</sequence>
<evidence type="ECO:0000256" key="10">
    <source>
        <dbReference type="ARBA" id="ARBA00023235"/>
    </source>
</evidence>
<reference evidence="15" key="1">
    <citation type="submission" date="2020-05" db="EMBL/GenBank/DDBJ databases">
        <authorList>
            <person name="Chiriac C."/>
            <person name="Salcher M."/>
            <person name="Ghai R."/>
            <person name="Kavagutti S V."/>
        </authorList>
    </citation>
    <scope>NUCLEOTIDE SEQUENCE</scope>
</reference>
<dbReference type="GO" id="GO:1990077">
    <property type="term" value="C:primosome complex"/>
    <property type="evidence" value="ECO:0007669"/>
    <property type="project" value="UniProtKB-KW"/>
</dbReference>
<dbReference type="GO" id="GO:0006310">
    <property type="term" value="P:DNA recombination"/>
    <property type="evidence" value="ECO:0007669"/>
    <property type="project" value="InterPro"/>
</dbReference>
<evidence type="ECO:0000256" key="11">
    <source>
        <dbReference type="ARBA" id="ARBA00034808"/>
    </source>
</evidence>
<proteinExistence type="inferred from homology"/>
<accession>A0A6J6P346</accession>
<evidence type="ECO:0000256" key="1">
    <source>
        <dbReference type="ARBA" id="ARBA00022515"/>
    </source>
</evidence>
<keyword evidence="3" id="KW-0479">Metal-binding</keyword>
<evidence type="ECO:0000256" key="6">
    <source>
        <dbReference type="ARBA" id="ARBA00022806"/>
    </source>
</evidence>
<dbReference type="InterPro" id="IPR042115">
    <property type="entry name" value="PriA_3primeBD_sf"/>
</dbReference>
<dbReference type="InterPro" id="IPR005259">
    <property type="entry name" value="PriA"/>
</dbReference>
<gene>
    <name evidence="15" type="ORF">UFOPK2399_00710</name>
</gene>
<feature type="compositionally biased region" description="Basic and acidic residues" evidence="13">
    <location>
        <begin position="111"/>
        <end position="123"/>
    </location>
</feature>
<dbReference type="Pfam" id="PF17764">
    <property type="entry name" value="PriA_3primeBD"/>
    <property type="match status" value="1"/>
</dbReference>
<keyword evidence="6" id="KW-0347">Helicase</keyword>
<dbReference type="EMBL" id="CAEZXP010000001">
    <property type="protein sequence ID" value="CAB4690934.1"/>
    <property type="molecule type" value="Genomic_DNA"/>
</dbReference>
<dbReference type="GO" id="GO:0043138">
    <property type="term" value="F:3'-5' DNA helicase activity"/>
    <property type="evidence" value="ECO:0007669"/>
    <property type="project" value="UniProtKB-EC"/>
</dbReference>
<keyword evidence="7" id="KW-0862">Zinc</keyword>
<dbReference type="InterPro" id="IPR001650">
    <property type="entry name" value="Helicase_C-like"/>
</dbReference>
<dbReference type="PANTHER" id="PTHR30580">
    <property type="entry name" value="PRIMOSOMAL PROTEIN N"/>
    <property type="match status" value="1"/>
</dbReference>
<dbReference type="SMART" id="SM00490">
    <property type="entry name" value="HELICc"/>
    <property type="match status" value="1"/>
</dbReference>
<evidence type="ECO:0000256" key="2">
    <source>
        <dbReference type="ARBA" id="ARBA00022705"/>
    </source>
</evidence>
<keyword evidence="5" id="KW-0378">Hydrolase</keyword>
<dbReference type="SMART" id="SM00487">
    <property type="entry name" value="DEXDc"/>
    <property type="match status" value="1"/>
</dbReference>
<dbReference type="InterPro" id="IPR027417">
    <property type="entry name" value="P-loop_NTPase"/>
</dbReference>
<dbReference type="InterPro" id="IPR014001">
    <property type="entry name" value="Helicase_ATP-bd"/>
</dbReference>
<dbReference type="Pfam" id="PF18319">
    <property type="entry name" value="Zn_ribbon_PriA"/>
    <property type="match status" value="1"/>
</dbReference>
<evidence type="ECO:0000256" key="13">
    <source>
        <dbReference type="SAM" id="MobiDB-lite"/>
    </source>
</evidence>
<dbReference type="InterPro" id="IPR041236">
    <property type="entry name" value="PriA_C"/>
</dbReference>
<dbReference type="GO" id="GO:0006269">
    <property type="term" value="P:DNA replication, synthesis of primer"/>
    <property type="evidence" value="ECO:0007669"/>
    <property type="project" value="UniProtKB-KW"/>
</dbReference>
<dbReference type="FunFam" id="3.40.50.300:FF:000489">
    <property type="entry name" value="Primosome assembly protein PriA"/>
    <property type="match status" value="1"/>
</dbReference>
<keyword evidence="1" id="KW-0639">Primosome</keyword>
<keyword evidence="9" id="KW-0238">DNA-binding</keyword>
<dbReference type="GO" id="GO:0006302">
    <property type="term" value="P:double-strand break repair"/>
    <property type="evidence" value="ECO:0007669"/>
    <property type="project" value="InterPro"/>
</dbReference>
<evidence type="ECO:0000256" key="7">
    <source>
        <dbReference type="ARBA" id="ARBA00022833"/>
    </source>
</evidence>
<dbReference type="AlphaFoldDB" id="A0A6J6P346"/>
<evidence type="ECO:0000259" key="14">
    <source>
        <dbReference type="PROSITE" id="PS51192"/>
    </source>
</evidence>
<evidence type="ECO:0000313" key="15">
    <source>
        <dbReference type="EMBL" id="CAB4690934.1"/>
    </source>
</evidence>
<dbReference type="GO" id="GO:0016787">
    <property type="term" value="F:hydrolase activity"/>
    <property type="evidence" value="ECO:0007669"/>
    <property type="project" value="UniProtKB-KW"/>
</dbReference>
<keyword evidence="8" id="KW-0067">ATP-binding</keyword>
<dbReference type="GO" id="GO:0003677">
    <property type="term" value="F:DNA binding"/>
    <property type="evidence" value="ECO:0007669"/>
    <property type="project" value="UniProtKB-KW"/>
</dbReference>
<dbReference type="SUPFAM" id="SSF52540">
    <property type="entry name" value="P-loop containing nucleoside triphosphate hydrolases"/>
    <property type="match status" value="2"/>
</dbReference>
<feature type="domain" description="Helicase ATP-binding" evidence="14">
    <location>
        <begin position="138"/>
        <end position="304"/>
    </location>
</feature>
<evidence type="ECO:0000256" key="3">
    <source>
        <dbReference type="ARBA" id="ARBA00022723"/>
    </source>
</evidence>
<feature type="region of interest" description="Disordered" evidence="13">
    <location>
        <begin position="99"/>
        <end position="123"/>
    </location>
</feature>
<evidence type="ECO:0000256" key="4">
    <source>
        <dbReference type="ARBA" id="ARBA00022741"/>
    </source>
</evidence>
<dbReference type="GO" id="GO:0005524">
    <property type="term" value="F:ATP binding"/>
    <property type="evidence" value="ECO:0007669"/>
    <property type="project" value="UniProtKB-KW"/>
</dbReference>
<dbReference type="GO" id="GO:0046872">
    <property type="term" value="F:metal ion binding"/>
    <property type="evidence" value="ECO:0007669"/>
    <property type="project" value="UniProtKB-KW"/>
</dbReference>
<dbReference type="Pfam" id="PF18074">
    <property type="entry name" value="PriA_C"/>
    <property type="match status" value="1"/>
</dbReference>
<dbReference type="Gene3D" id="3.40.50.300">
    <property type="entry name" value="P-loop containing nucleotide triphosphate hydrolases"/>
    <property type="match status" value="2"/>
</dbReference>
<dbReference type="InterPro" id="IPR041222">
    <property type="entry name" value="PriA_3primeBD"/>
</dbReference>
<dbReference type="PROSITE" id="PS51192">
    <property type="entry name" value="HELICASE_ATP_BIND_1"/>
    <property type="match status" value="1"/>
</dbReference>
<protein>
    <recommendedName>
        <fullName evidence="11">DNA 3'-5' helicase</fullName>
        <ecNumber evidence="11">5.6.2.4</ecNumber>
    </recommendedName>
</protein>
<evidence type="ECO:0000256" key="9">
    <source>
        <dbReference type="ARBA" id="ARBA00023125"/>
    </source>
</evidence>
<dbReference type="NCBIfam" id="TIGR00595">
    <property type="entry name" value="priA"/>
    <property type="match status" value="1"/>
</dbReference>
<evidence type="ECO:0000256" key="12">
    <source>
        <dbReference type="ARBA" id="ARBA00048988"/>
    </source>
</evidence>
<dbReference type="Gene3D" id="3.40.1440.60">
    <property type="entry name" value="PriA, 3(prime) DNA-binding domain"/>
    <property type="match status" value="1"/>
</dbReference>
<keyword evidence="2" id="KW-0235">DNA replication</keyword>
<keyword evidence="4" id="KW-0547">Nucleotide-binding</keyword>
<dbReference type="Pfam" id="PF00270">
    <property type="entry name" value="DEAD"/>
    <property type="match status" value="1"/>
</dbReference>
<evidence type="ECO:0000256" key="8">
    <source>
        <dbReference type="ARBA" id="ARBA00022840"/>
    </source>
</evidence>
<keyword evidence="10" id="KW-0413">Isomerase</keyword>
<dbReference type="HAMAP" id="MF_00983">
    <property type="entry name" value="PriA"/>
    <property type="match status" value="1"/>
</dbReference>
<dbReference type="GO" id="GO:0006270">
    <property type="term" value="P:DNA replication initiation"/>
    <property type="evidence" value="ECO:0007669"/>
    <property type="project" value="TreeGrafter"/>
</dbReference>